<sequence length="78" mass="8290">MFARSAIRAAARPAMRQQSQTYASEADKATSNPKGTRGGTLPNRGEPEGKDKYSYGTYVAAGLGIGGAGYYLMRNKKA</sequence>
<keyword evidence="4" id="KW-1185">Reference proteome</keyword>
<feature type="compositionally biased region" description="Polar residues" evidence="1">
    <location>
        <begin position="17"/>
        <end position="34"/>
    </location>
</feature>
<proteinExistence type="predicted"/>
<feature type="transmembrane region" description="Helical" evidence="2">
    <location>
        <begin position="55"/>
        <end position="73"/>
    </location>
</feature>
<evidence type="ECO:0000256" key="1">
    <source>
        <dbReference type="SAM" id="MobiDB-lite"/>
    </source>
</evidence>
<feature type="compositionally biased region" description="Low complexity" evidence="1">
    <location>
        <begin position="1"/>
        <end position="16"/>
    </location>
</feature>
<keyword evidence="2" id="KW-1133">Transmembrane helix</keyword>
<dbReference type="EMBL" id="JANBVN010000228">
    <property type="protein sequence ID" value="KAJ9131770.1"/>
    <property type="molecule type" value="Genomic_DNA"/>
</dbReference>
<dbReference type="AlphaFoldDB" id="A0AA38VDG8"/>
<keyword evidence="2" id="KW-0812">Transmembrane</keyword>
<protein>
    <submittedName>
        <fullName evidence="3">Uncharacterized protein</fullName>
    </submittedName>
</protein>
<organism evidence="3 4">
    <name type="scientific">Coniochaeta hoffmannii</name>
    <dbReference type="NCBI Taxonomy" id="91930"/>
    <lineage>
        <taxon>Eukaryota</taxon>
        <taxon>Fungi</taxon>
        <taxon>Dikarya</taxon>
        <taxon>Ascomycota</taxon>
        <taxon>Pezizomycotina</taxon>
        <taxon>Sordariomycetes</taxon>
        <taxon>Sordariomycetidae</taxon>
        <taxon>Coniochaetales</taxon>
        <taxon>Coniochaetaceae</taxon>
        <taxon>Coniochaeta</taxon>
    </lineage>
</organism>
<dbReference type="Proteomes" id="UP001174691">
    <property type="component" value="Unassembled WGS sequence"/>
</dbReference>
<evidence type="ECO:0000256" key="2">
    <source>
        <dbReference type="SAM" id="Phobius"/>
    </source>
</evidence>
<keyword evidence="2" id="KW-0472">Membrane</keyword>
<reference evidence="3" key="1">
    <citation type="submission" date="2022-07" db="EMBL/GenBank/DDBJ databases">
        <title>Fungi with potential for degradation of polypropylene.</title>
        <authorList>
            <person name="Gostincar C."/>
        </authorList>
    </citation>
    <scope>NUCLEOTIDE SEQUENCE</scope>
    <source>
        <strain evidence="3">EXF-13287</strain>
    </source>
</reference>
<evidence type="ECO:0000313" key="3">
    <source>
        <dbReference type="EMBL" id="KAJ9131770.1"/>
    </source>
</evidence>
<evidence type="ECO:0000313" key="4">
    <source>
        <dbReference type="Proteomes" id="UP001174691"/>
    </source>
</evidence>
<comment type="caution">
    <text evidence="3">The sequence shown here is derived from an EMBL/GenBank/DDBJ whole genome shotgun (WGS) entry which is preliminary data.</text>
</comment>
<accession>A0AA38VDG8</accession>
<feature type="region of interest" description="Disordered" evidence="1">
    <location>
        <begin position="1"/>
        <end position="52"/>
    </location>
</feature>
<gene>
    <name evidence="3" type="ORF">NKR19_g9465</name>
</gene>
<name>A0AA38VDG8_9PEZI</name>